<sequence>MATSKRQLRALKGKSLAGENLRFYVGPQYAVLQVPTKILYRMHRNM</sequence>
<organism evidence="1">
    <name type="scientific">Fusarium oxysporum f. sp. pisi HDV247</name>
    <dbReference type="NCBI Taxonomy" id="1080344"/>
    <lineage>
        <taxon>Eukaryota</taxon>
        <taxon>Fungi</taxon>
        <taxon>Dikarya</taxon>
        <taxon>Ascomycota</taxon>
        <taxon>Pezizomycotina</taxon>
        <taxon>Sordariomycetes</taxon>
        <taxon>Hypocreomycetidae</taxon>
        <taxon>Hypocreales</taxon>
        <taxon>Nectriaceae</taxon>
        <taxon>Fusarium</taxon>
        <taxon>Fusarium oxysporum species complex</taxon>
    </lineage>
</organism>
<accession>W9Q711</accession>
<reference evidence="1" key="2">
    <citation type="submission" date="2012-05" db="EMBL/GenBank/DDBJ databases">
        <title>Annotation of the Genome Sequence of Fusarium oxysporum HDV247.</title>
        <authorList>
            <consortium name="The Broad Institute Genomics Platform"/>
            <person name="Ma L.-J."/>
            <person name="Corby-Kistler H."/>
            <person name="Broz K."/>
            <person name="Gale L.R."/>
            <person name="Jonkers W."/>
            <person name="O'Donnell K."/>
            <person name="Ploetz R."/>
            <person name="Steinberg C."/>
            <person name="Schwartz D.C."/>
            <person name="VanEtten H."/>
            <person name="Zhou S."/>
            <person name="Young S.K."/>
            <person name="Zeng Q."/>
            <person name="Gargeya S."/>
            <person name="Fitzgerald M."/>
            <person name="Abouelleil A."/>
            <person name="Alvarado L."/>
            <person name="Chapman S.B."/>
            <person name="Gainer-Dewar J."/>
            <person name="Goldberg J."/>
            <person name="Griggs A."/>
            <person name="Gujja S."/>
            <person name="Hansen M."/>
            <person name="Howarth C."/>
            <person name="Imamovic A."/>
            <person name="Ireland A."/>
            <person name="Larimer J."/>
            <person name="McCowan C."/>
            <person name="Murphy C."/>
            <person name="Pearson M."/>
            <person name="Poon T.W."/>
            <person name="Priest M."/>
            <person name="Roberts A."/>
            <person name="Saif S."/>
            <person name="Shea T."/>
            <person name="Sykes S."/>
            <person name="Wortman J."/>
            <person name="Nusbaum C."/>
            <person name="Birren B."/>
        </authorList>
    </citation>
    <scope>NUCLEOTIDE SEQUENCE</scope>
    <source>
        <strain evidence="1">HDV247</strain>
    </source>
</reference>
<name>W9Q711_FUSOX</name>
<proteinExistence type="predicted"/>
<protein>
    <submittedName>
        <fullName evidence="1">Uncharacterized protein</fullName>
    </submittedName>
</protein>
<dbReference type="Proteomes" id="UP000030751">
    <property type="component" value="Unassembled WGS sequence"/>
</dbReference>
<gene>
    <name evidence="1" type="ORF">FOVG_03525</name>
</gene>
<dbReference type="EMBL" id="JH650969">
    <property type="protein sequence ID" value="EXA51036.1"/>
    <property type="molecule type" value="Genomic_DNA"/>
</dbReference>
<evidence type="ECO:0000313" key="1">
    <source>
        <dbReference type="EMBL" id="EXA51036.1"/>
    </source>
</evidence>
<reference evidence="1" key="1">
    <citation type="submission" date="2011-10" db="EMBL/GenBank/DDBJ databases">
        <title>The Genome Sequence of Fusarium oxysporum HDV247.</title>
        <authorList>
            <consortium name="The Broad Institute Genome Sequencing Platform"/>
            <person name="Ma L.-J."/>
            <person name="Gale L.R."/>
            <person name="Schwartz D.C."/>
            <person name="Zhou S."/>
            <person name="Corby-Kistler H."/>
            <person name="Young S.K."/>
            <person name="Zeng Q."/>
            <person name="Gargeya S."/>
            <person name="Fitzgerald M."/>
            <person name="Haas B."/>
            <person name="Abouelleil A."/>
            <person name="Alvarado L."/>
            <person name="Arachchi H.M."/>
            <person name="Berlin A."/>
            <person name="Brown A."/>
            <person name="Chapman S.B."/>
            <person name="Chen Z."/>
            <person name="Dunbar C."/>
            <person name="Freedman E."/>
            <person name="Gearin G."/>
            <person name="Goldberg J."/>
            <person name="Griggs A."/>
            <person name="Gujja S."/>
            <person name="Heiman D."/>
            <person name="Howarth C."/>
            <person name="Larson L."/>
            <person name="Lui A."/>
            <person name="MacDonald P.J.P."/>
            <person name="Montmayeur A."/>
            <person name="Murphy C."/>
            <person name="Neiman D."/>
            <person name="Pearson M."/>
            <person name="Priest M."/>
            <person name="Roberts A."/>
            <person name="Saif S."/>
            <person name="Shea T."/>
            <person name="Shenoy N."/>
            <person name="Sisk P."/>
            <person name="Stolte C."/>
            <person name="Sykes S."/>
            <person name="Wortman J."/>
            <person name="Nusbaum C."/>
            <person name="Birren B."/>
        </authorList>
    </citation>
    <scope>NUCLEOTIDE SEQUENCE [LARGE SCALE GENOMIC DNA]</scope>
    <source>
        <strain evidence="1">HDV247</strain>
    </source>
</reference>
<dbReference type="AlphaFoldDB" id="W9Q711"/>
<dbReference type="HOGENOM" id="CLU_3191356_0_0_1"/>